<dbReference type="VEuPathDB" id="VectorBase:CQUJHB000746"/>
<evidence type="ECO:0000313" key="4">
    <source>
        <dbReference type="EnsemblMetazoa" id="CPIJ007007-PA"/>
    </source>
</evidence>
<dbReference type="Proteomes" id="UP000002320">
    <property type="component" value="Unassembled WGS sequence"/>
</dbReference>
<evidence type="ECO:0000256" key="3">
    <source>
        <dbReference type="ARBA" id="ARBA00022525"/>
    </source>
</evidence>
<dbReference type="GO" id="GO:0005576">
    <property type="term" value="C:extracellular region"/>
    <property type="evidence" value="ECO:0007669"/>
    <property type="project" value="UniProtKB-SubCell"/>
</dbReference>
<dbReference type="GO" id="GO:0005549">
    <property type="term" value="F:odorant binding"/>
    <property type="evidence" value="ECO:0007669"/>
    <property type="project" value="InterPro"/>
</dbReference>
<reference evidence="4" key="1">
    <citation type="submission" date="2020-05" db="UniProtKB">
        <authorList>
            <consortium name="EnsemblMetazoa"/>
        </authorList>
    </citation>
    <scope>IDENTIFICATION</scope>
    <source>
        <strain evidence="4">JHB</strain>
    </source>
</reference>
<comment type="similarity">
    <text evidence="2">Belongs to the PBP/GOBP family.</text>
</comment>
<accession>A0A1S4JIE7</accession>
<dbReference type="VEuPathDB" id="VectorBase:CPIJ007007"/>
<organism evidence="4 5">
    <name type="scientific">Culex quinquefasciatus</name>
    <name type="common">Southern house mosquito</name>
    <name type="synonym">Culex pungens</name>
    <dbReference type="NCBI Taxonomy" id="7176"/>
    <lineage>
        <taxon>Eukaryota</taxon>
        <taxon>Metazoa</taxon>
        <taxon>Ecdysozoa</taxon>
        <taxon>Arthropoda</taxon>
        <taxon>Hexapoda</taxon>
        <taxon>Insecta</taxon>
        <taxon>Pterygota</taxon>
        <taxon>Neoptera</taxon>
        <taxon>Endopterygota</taxon>
        <taxon>Diptera</taxon>
        <taxon>Nematocera</taxon>
        <taxon>Culicoidea</taxon>
        <taxon>Culicidae</taxon>
        <taxon>Culicinae</taxon>
        <taxon>Culicini</taxon>
        <taxon>Culex</taxon>
        <taxon>Culex</taxon>
    </lineage>
</organism>
<keyword evidence="5" id="KW-1185">Reference proteome</keyword>
<comment type="subcellular location">
    <subcellularLocation>
        <location evidence="1">Secreted</location>
    </subcellularLocation>
</comment>
<proteinExistence type="inferred from homology"/>
<evidence type="ECO:0000256" key="1">
    <source>
        <dbReference type="ARBA" id="ARBA00004613"/>
    </source>
</evidence>
<dbReference type="OrthoDB" id="7722701at2759"/>
<dbReference type="AlphaFoldDB" id="A0A1S4JIE7"/>
<dbReference type="SUPFAM" id="SSF47565">
    <property type="entry name" value="Insect pheromone/odorant-binding proteins"/>
    <property type="match status" value="1"/>
</dbReference>
<keyword evidence="3" id="KW-0964">Secreted</keyword>
<dbReference type="Gene3D" id="1.10.238.20">
    <property type="entry name" value="Pheromone/general odorant binding protein domain"/>
    <property type="match status" value="2"/>
</dbReference>
<protein>
    <submittedName>
        <fullName evidence="4">Uncharacterized protein</fullName>
    </submittedName>
</protein>
<dbReference type="EnsemblMetazoa" id="CPIJ007007-RA">
    <property type="protein sequence ID" value="CPIJ007007-PA"/>
    <property type="gene ID" value="CPIJ007007"/>
</dbReference>
<evidence type="ECO:0000256" key="2">
    <source>
        <dbReference type="ARBA" id="ARBA00008098"/>
    </source>
</evidence>
<dbReference type="InterPro" id="IPR036728">
    <property type="entry name" value="PBP_GOBP_sf"/>
</dbReference>
<evidence type="ECO:0000313" key="5">
    <source>
        <dbReference type="Proteomes" id="UP000002320"/>
    </source>
</evidence>
<name>A0A1S4JIE7_CULQU</name>
<sequence length="335" mass="39289">MPAVLITALLLLLSVVGSSDSQSLSLASPAFDPEETRFIFTRCIEQYSTAATEDDSSRLDRIRGWISWRLDAAEDEQTKCFVACLLNKLKLWQPYLGKFRGEQLQLQHDLYNSFVNWSREDVEVFAAGVERTSDVWNCQAVYEGFTVAVAPQIEMFKQLFLLDDEVAASIYADLVMKITIRQPNQSYFQFCEKRYYRNQVDIWCTARNYSIPDDRNFHKHMDCIFRGLRFLRKIHRLQVVEILRDFHLAEITNLDDEITNTLVLCEVESGSEALSYYRCLLDSSFVEQFKDALDYREIRSSDYFYRLRDVVPSYNRDEIHQKVNEIHRNYCVVIS</sequence>
<dbReference type="InParanoid" id="A0A1S4JIE7"/>